<reference evidence="2 3" key="1">
    <citation type="submission" date="2018-10" db="EMBL/GenBank/DDBJ databases">
        <title>Genomic Encyclopedia of Type Strains, Phase IV (KMG-IV): sequencing the most valuable type-strain genomes for metagenomic binning, comparative biology and taxonomic classification.</title>
        <authorList>
            <person name="Goeker M."/>
        </authorList>
    </citation>
    <scope>NUCLEOTIDE SEQUENCE [LARGE SCALE GENOMIC DNA]</scope>
    <source>
        <strain evidence="2 3">DSM 4734</strain>
    </source>
</reference>
<accession>A0A495D1I8</accession>
<evidence type="ECO:0000313" key="3">
    <source>
        <dbReference type="Proteomes" id="UP000273675"/>
    </source>
</evidence>
<feature type="compositionally biased region" description="Low complexity" evidence="1">
    <location>
        <begin position="33"/>
        <end position="45"/>
    </location>
</feature>
<evidence type="ECO:0000313" key="2">
    <source>
        <dbReference type="EMBL" id="RKQ95425.1"/>
    </source>
</evidence>
<dbReference type="EMBL" id="RBIM01000006">
    <property type="protein sequence ID" value="RKQ95425.1"/>
    <property type="molecule type" value="Genomic_DNA"/>
</dbReference>
<gene>
    <name evidence="2" type="ORF">C7435_2527</name>
</gene>
<feature type="compositionally biased region" description="Low complexity" evidence="1">
    <location>
        <begin position="56"/>
        <end position="71"/>
    </location>
</feature>
<dbReference type="AlphaFoldDB" id="A0A495D1I8"/>
<protein>
    <submittedName>
        <fullName evidence="2">Uncharacterized protein</fullName>
    </submittedName>
</protein>
<organism evidence="2 3">
    <name type="scientific">Maricaulis maris</name>
    <dbReference type="NCBI Taxonomy" id="74318"/>
    <lineage>
        <taxon>Bacteria</taxon>
        <taxon>Pseudomonadati</taxon>
        <taxon>Pseudomonadota</taxon>
        <taxon>Alphaproteobacteria</taxon>
        <taxon>Maricaulales</taxon>
        <taxon>Maricaulaceae</taxon>
        <taxon>Maricaulis</taxon>
    </lineage>
</organism>
<comment type="caution">
    <text evidence="2">The sequence shown here is derived from an EMBL/GenBank/DDBJ whole genome shotgun (WGS) entry which is preliminary data.</text>
</comment>
<dbReference type="RefSeq" id="WP_121211920.1">
    <property type="nucleotide sequence ID" value="NZ_RBIM01000006.1"/>
</dbReference>
<feature type="region of interest" description="Disordered" evidence="1">
    <location>
        <begin position="1"/>
        <end position="71"/>
    </location>
</feature>
<evidence type="ECO:0000256" key="1">
    <source>
        <dbReference type="SAM" id="MobiDB-lite"/>
    </source>
</evidence>
<proteinExistence type="predicted"/>
<name>A0A495D1I8_9PROT</name>
<dbReference type="Proteomes" id="UP000273675">
    <property type="component" value="Unassembled WGS sequence"/>
</dbReference>
<sequence>MTTRKTGATKRAKTVKAEATPPAAAESKSDDQLSLGSEGEGEAAATGQSADADTTAGGEASAAPVEAPAGADGAQIDEGLIVAVGLDSQPLPAPAAFAGGVGRYRVVASGAEIRLANTRAAERVAAGELERI</sequence>